<gene>
    <name evidence="2" type="ORF">TCIL3000_11_4590</name>
</gene>
<accession>G0V084</accession>
<sequence length="135" mass="14448">MYNTARRSSPVATVSPLSSTFLLILPFRRPFEALSRQVSWCHCSSWACDRSCEIGGTDSSNNFCIELLKAMRDTRKTASTKSGSGVALSACLLGLLVEAVLIELHCASEASKDCRSRSAAGYSGSPSMCAKSSQN</sequence>
<feature type="region of interest" description="Disordered" evidence="1">
    <location>
        <begin position="116"/>
        <end position="135"/>
    </location>
</feature>
<feature type="compositionally biased region" description="Polar residues" evidence="1">
    <location>
        <begin position="124"/>
        <end position="135"/>
    </location>
</feature>
<proteinExistence type="predicted"/>
<name>G0V084_TRYCI</name>
<reference evidence="2" key="1">
    <citation type="journal article" date="2012" name="Proc. Natl. Acad. Sci. U.S.A.">
        <title>Antigenic diversity is generated by distinct evolutionary mechanisms in African trypanosome species.</title>
        <authorList>
            <person name="Jackson A.P."/>
            <person name="Berry A."/>
            <person name="Aslett M."/>
            <person name="Allison H.C."/>
            <person name="Burton P."/>
            <person name="Vavrova-Anderson J."/>
            <person name="Brown R."/>
            <person name="Browne H."/>
            <person name="Corton N."/>
            <person name="Hauser H."/>
            <person name="Gamble J."/>
            <person name="Gilderthorp R."/>
            <person name="Marcello L."/>
            <person name="McQuillan J."/>
            <person name="Otto T.D."/>
            <person name="Quail M.A."/>
            <person name="Sanders M.J."/>
            <person name="van Tonder A."/>
            <person name="Ginger M.L."/>
            <person name="Field M.C."/>
            <person name="Barry J.D."/>
            <person name="Hertz-Fowler C."/>
            <person name="Berriman M."/>
        </authorList>
    </citation>
    <scope>NUCLEOTIDE SEQUENCE</scope>
    <source>
        <strain evidence="2">IL3000</strain>
    </source>
</reference>
<evidence type="ECO:0000256" key="1">
    <source>
        <dbReference type="SAM" id="MobiDB-lite"/>
    </source>
</evidence>
<organism evidence="2">
    <name type="scientific">Trypanosoma congolense (strain IL3000)</name>
    <dbReference type="NCBI Taxonomy" id="1068625"/>
    <lineage>
        <taxon>Eukaryota</taxon>
        <taxon>Discoba</taxon>
        <taxon>Euglenozoa</taxon>
        <taxon>Kinetoplastea</taxon>
        <taxon>Metakinetoplastina</taxon>
        <taxon>Trypanosomatida</taxon>
        <taxon>Trypanosomatidae</taxon>
        <taxon>Trypanosoma</taxon>
        <taxon>Nannomonas</taxon>
    </lineage>
</organism>
<dbReference type="EMBL" id="HE575324">
    <property type="protein sequence ID" value="CCC95054.1"/>
    <property type="molecule type" value="Genomic_DNA"/>
</dbReference>
<dbReference type="AlphaFoldDB" id="G0V084"/>
<protein>
    <submittedName>
        <fullName evidence="2">Uncharacterized protein</fullName>
    </submittedName>
</protein>
<evidence type="ECO:0000313" key="2">
    <source>
        <dbReference type="EMBL" id="CCC95054.1"/>
    </source>
</evidence>